<organism evidence="1 2">
    <name type="scientific">Trachipleistophora hominis</name>
    <name type="common">Microsporidian parasite</name>
    <dbReference type="NCBI Taxonomy" id="72359"/>
    <lineage>
        <taxon>Eukaryota</taxon>
        <taxon>Fungi</taxon>
        <taxon>Fungi incertae sedis</taxon>
        <taxon>Microsporidia</taxon>
        <taxon>Pleistophoridae</taxon>
        <taxon>Trachipleistophora</taxon>
    </lineage>
</organism>
<dbReference type="OrthoDB" id="2191110at2759"/>
<sequence>MKYDDYEKLVNTLAKTDKISQNLNQIYKKMENNAQNTPTTVLQTFERYSTPKKNLDYAIKFHNDYIKYCESVDESVVVVVDYKKTKETNIAKDLEAIKAYETIKKCNNNVKIYRNIGIVKAKIETSENALTGIYSCVKKRFFSLVKENLFIEVDGLNKISTFLTVYGEKSEIAEKYMQIYIKEFNFRDALENIDTFVKRVTESNKLFSDIRQMNVFLFDTATYEFLNKAMIDYFREDMKTNIMRLMDLIERRRNLHDIFVVIALYDVAKANDIDLLGCMDSLIHHIISYIGDINQIDKKYEVENFVVFTTKVVQSFNPQVMQDYIEKYGANLKVKEQNELVDKLLLTLYMKIKHLSVNESALNRNVYLLNNINYIMKTKNSIGDKMLFDDVQTFKKNIINDLKSESARYNDNCTLFINNTIGFFSRTKVPSETRNYILENVKKIVKDLTKRTTYDGDVEEVVRKLDELELS</sequence>
<dbReference type="OMA" id="NNINYIM"/>
<name>L7JXS7_TRAHO</name>
<dbReference type="HOGENOM" id="CLU_580306_0_0_1"/>
<dbReference type="InParanoid" id="L7JXS7"/>
<dbReference type="Proteomes" id="UP000011185">
    <property type="component" value="Unassembled WGS sequence"/>
</dbReference>
<accession>L7JXS7</accession>
<dbReference type="AlphaFoldDB" id="L7JXS7"/>
<evidence type="ECO:0000313" key="1">
    <source>
        <dbReference type="EMBL" id="ELQ76120.1"/>
    </source>
</evidence>
<gene>
    <name evidence="1" type="ORF">THOM_0916</name>
</gene>
<dbReference type="EMBL" id="JH993873">
    <property type="protein sequence ID" value="ELQ76120.1"/>
    <property type="molecule type" value="Genomic_DNA"/>
</dbReference>
<dbReference type="VEuPathDB" id="MicrosporidiaDB:THOM_0916"/>
<evidence type="ECO:0000313" key="2">
    <source>
        <dbReference type="Proteomes" id="UP000011185"/>
    </source>
</evidence>
<keyword evidence="2" id="KW-1185">Reference proteome</keyword>
<proteinExistence type="predicted"/>
<protein>
    <submittedName>
        <fullName evidence="1">Uncharacterized protein</fullName>
    </submittedName>
</protein>
<reference evidence="1 2" key="1">
    <citation type="journal article" date="2012" name="PLoS Pathog.">
        <title>The genome of the obligate intracellular parasite Trachipleistophora hominis: new insights into microsporidian genome dynamics and reductive evolution.</title>
        <authorList>
            <person name="Heinz E."/>
            <person name="Williams T.A."/>
            <person name="Nakjang S."/>
            <person name="Noel C.J."/>
            <person name="Swan D.C."/>
            <person name="Goldberg A.V."/>
            <person name="Harris S.R."/>
            <person name="Weinmaier T."/>
            <person name="Markert S."/>
            <person name="Becher D."/>
            <person name="Bernhardt J."/>
            <person name="Dagan T."/>
            <person name="Hacker C."/>
            <person name="Lucocq J.M."/>
            <person name="Schweder T."/>
            <person name="Rattei T."/>
            <person name="Hall N."/>
            <person name="Hirt R.P."/>
            <person name="Embley T.M."/>
        </authorList>
    </citation>
    <scope>NUCLEOTIDE SEQUENCE [LARGE SCALE GENOMIC DNA]</scope>
</reference>